<proteinExistence type="predicted"/>
<sequence>MSTEKTAPRDLVRVFNKHVLNPVMLMAAGRGGFYASVINHTGRRTGKHYRTPVVADRVVDGFVVPLPYGEHVDWLQNLQAQGSGTMRYAGRTYTVQMPTVVVAATAEAELPPNRRRVFKRFGIKSFVHLNVASADQRDPSDSSEES</sequence>
<dbReference type="Gene3D" id="2.30.110.10">
    <property type="entry name" value="Electron Transport, Fmn-binding Protein, Chain A"/>
    <property type="match status" value="1"/>
</dbReference>
<dbReference type="Proteomes" id="UP001651690">
    <property type="component" value="Unassembled WGS sequence"/>
</dbReference>
<protein>
    <submittedName>
        <fullName evidence="1">Nitroreductase/quinone reductase family protein</fullName>
    </submittedName>
</protein>
<dbReference type="RefSeq" id="WP_255057589.1">
    <property type="nucleotide sequence ID" value="NZ_JANDBD010000001.1"/>
</dbReference>
<evidence type="ECO:0000313" key="1">
    <source>
        <dbReference type="EMBL" id="MCP9270614.1"/>
    </source>
</evidence>
<dbReference type="Pfam" id="PF04075">
    <property type="entry name" value="F420H2_quin_red"/>
    <property type="match status" value="1"/>
</dbReference>
<organism evidence="1 2">
    <name type="scientific">Mycolicibacterium arenosum</name>
    <dbReference type="NCBI Taxonomy" id="2952157"/>
    <lineage>
        <taxon>Bacteria</taxon>
        <taxon>Bacillati</taxon>
        <taxon>Actinomycetota</taxon>
        <taxon>Actinomycetes</taxon>
        <taxon>Mycobacteriales</taxon>
        <taxon>Mycobacteriaceae</taxon>
        <taxon>Mycolicibacterium</taxon>
    </lineage>
</organism>
<comment type="caution">
    <text evidence="1">The sequence shown here is derived from an EMBL/GenBank/DDBJ whole genome shotgun (WGS) entry which is preliminary data.</text>
</comment>
<name>A0ABT1LX09_9MYCO</name>
<accession>A0ABT1LX09</accession>
<evidence type="ECO:0000313" key="2">
    <source>
        <dbReference type="Proteomes" id="UP001651690"/>
    </source>
</evidence>
<gene>
    <name evidence="1" type="ORF">NM203_00290</name>
</gene>
<dbReference type="InterPro" id="IPR004378">
    <property type="entry name" value="F420H2_quin_Rdtase"/>
</dbReference>
<dbReference type="EMBL" id="JANDBD010000001">
    <property type="protein sequence ID" value="MCP9270614.1"/>
    <property type="molecule type" value="Genomic_DNA"/>
</dbReference>
<reference evidence="1 2" key="1">
    <citation type="submission" date="2022-06" db="EMBL/GenBank/DDBJ databases">
        <title>Mycolicibacterium sp. CAU 1645 isolated from seawater.</title>
        <authorList>
            <person name="Kim W."/>
        </authorList>
    </citation>
    <scope>NUCLEOTIDE SEQUENCE [LARGE SCALE GENOMIC DNA]</scope>
    <source>
        <strain evidence="1 2">CAU 1645</strain>
    </source>
</reference>
<dbReference type="InterPro" id="IPR012349">
    <property type="entry name" value="Split_barrel_FMN-bd"/>
</dbReference>
<keyword evidence="2" id="KW-1185">Reference proteome</keyword>